<keyword evidence="5" id="KW-0732">Signal</keyword>
<dbReference type="PANTHER" id="PTHR31189">
    <property type="entry name" value="OS03G0336100 PROTEIN-RELATED"/>
    <property type="match status" value="1"/>
</dbReference>
<dbReference type="STRING" id="4155.A0A022S538"/>
<gene>
    <name evidence="8" type="ORF">MIMGU_mgv1a005708mg</name>
</gene>
<evidence type="ECO:0000256" key="2">
    <source>
        <dbReference type="ARBA" id="ARBA00022761"/>
    </source>
</evidence>
<evidence type="ECO:0000256" key="5">
    <source>
        <dbReference type="RuleBase" id="RU003681"/>
    </source>
</evidence>
<dbReference type="EMBL" id="KI630171">
    <property type="protein sequence ID" value="EYU46455.1"/>
    <property type="molecule type" value="Genomic_DNA"/>
</dbReference>
<dbReference type="PRINTS" id="PR00439">
    <property type="entry name" value="11SGLOBULIN"/>
</dbReference>
<accession>A0A022S538</accession>
<protein>
    <recommendedName>
        <fullName evidence="7">Cupin type-1 domain-containing protein</fullName>
    </recommendedName>
</protein>
<organism evidence="8 9">
    <name type="scientific">Erythranthe guttata</name>
    <name type="common">Yellow monkey flower</name>
    <name type="synonym">Mimulus guttatus</name>
    <dbReference type="NCBI Taxonomy" id="4155"/>
    <lineage>
        <taxon>Eukaryota</taxon>
        <taxon>Viridiplantae</taxon>
        <taxon>Streptophyta</taxon>
        <taxon>Embryophyta</taxon>
        <taxon>Tracheophyta</taxon>
        <taxon>Spermatophyta</taxon>
        <taxon>Magnoliopsida</taxon>
        <taxon>eudicotyledons</taxon>
        <taxon>Gunneridae</taxon>
        <taxon>Pentapetalae</taxon>
        <taxon>asterids</taxon>
        <taxon>lamiids</taxon>
        <taxon>Lamiales</taxon>
        <taxon>Phrymaceae</taxon>
        <taxon>Erythranthe</taxon>
    </lineage>
</organism>
<proteinExistence type="inferred from homology"/>
<feature type="region of interest" description="Disordered" evidence="6">
    <location>
        <begin position="113"/>
        <end position="144"/>
    </location>
</feature>
<dbReference type="InterPro" id="IPR050253">
    <property type="entry name" value="Seed_Storage-Functional"/>
</dbReference>
<dbReference type="InterPro" id="IPR014710">
    <property type="entry name" value="RmlC-like_jellyroll"/>
</dbReference>
<dbReference type="OMA" id="MHQKLEN"/>
<dbReference type="SUPFAM" id="SSF51182">
    <property type="entry name" value="RmlC-like cupins"/>
    <property type="match status" value="1"/>
</dbReference>
<keyword evidence="4 5" id="KW-1015">Disulfide bond</keyword>
<dbReference type="PANTHER" id="PTHR31189:SF48">
    <property type="entry name" value="LEGUMIN B"/>
    <property type="match status" value="1"/>
</dbReference>
<dbReference type="OrthoDB" id="1903982at2759"/>
<dbReference type="PROSITE" id="PS00305">
    <property type="entry name" value="11S_SEED_STORAGE"/>
    <property type="match status" value="1"/>
</dbReference>
<evidence type="ECO:0000256" key="4">
    <source>
        <dbReference type="ARBA" id="ARBA00023157"/>
    </source>
</evidence>
<dbReference type="eggNOG" id="ENOG502QU1J">
    <property type="taxonomic scope" value="Eukaryota"/>
</dbReference>
<dbReference type="Proteomes" id="UP000030748">
    <property type="component" value="Unassembled WGS sequence"/>
</dbReference>
<dbReference type="GO" id="GO:0045735">
    <property type="term" value="F:nutrient reservoir activity"/>
    <property type="evidence" value="ECO:0007669"/>
    <property type="project" value="UniProtKB-KW"/>
</dbReference>
<keyword evidence="2 5" id="KW-0758">Storage protein</keyword>
<feature type="region of interest" description="Disordered" evidence="6">
    <location>
        <begin position="177"/>
        <end position="212"/>
    </location>
</feature>
<dbReference type="InterPro" id="IPR006044">
    <property type="entry name" value="11S_seedstore_pln"/>
</dbReference>
<dbReference type="Pfam" id="PF00190">
    <property type="entry name" value="Cupin_1"/>
    <property type="match status" value="2"/>
</dbReference>
<feature type="signal peptide" evidence="5">
    <location>
        <begin position="1"/>
        <end position="20"/>
    </location>
</feature>
<evidence type="ECO:0000313" key="8">
    <source>
        <dbReference type="EMBL" id="EYU46455.1"/>
    </source>
</evidence>
<evidence type="ECO:0000256" key="1">
    <source>
        <dbReference type="ARBA" id="ARBA00007178"/>
    </source>
</evidence>
<dbReference type="FunFam" id="2.60.120.10:FF:000073">
    <property type="entry name" value="Glycinin G1"/>
    <property type="match status" value="1"/>
</dbReference>
<reference evidence="8 9" key="1">
    <citation type="journal article" date="2013" name="Proc. Natl. Acad. Sci. U.S.A.">
        <title>Fine-scale variation in meiotic recombination in Mimulus inferred from population shotgun sequencing.</title>
        <authorList>
            <person name="Hellsten U."/>
            <person name="Wright K.M."/>
            <person name="Jenkins J."/>
            <person name="Shu S."/>
            <person name="Yuan Y."/>
            <person name="Wessler S.R."/>
            <person name="Schmutz J."/>
            <person name="Willis J.H."/>
            <person name="Rokhsar D.S."/>
        </authorList>
    </citation>
    <scope>NUCLEOTIDE SEQUENCE [LARGE SCALE GENOMIC DNA]</scope>
    <source>
        <strain evidence="9">cv. DUN x IM62</strain>
    </source>
</reference>
<dbReference type="KEGG" id="egt:105952270"/>
<feature type="compositionally biased region" description="Basic and acidic residues" evidence="6">
    <location>
        <begin position="122"/>
        <end position="143"/>
    </location>
</feature>
<comment type="function">
    <text evidence="5">Seed storage protein.</text>
</comment>
<dbReference type="CDD" id="cd02243">
    <property type="entry name" value="cupin_11S_legumin_C"/>
    <property type="match status" value="1"/>
</dbReference>
<feature type="chain" id="PRO_5007745796" description="Cupin type-1 domain-containing protein" evidence="5">
    <location>
        <begin position="21"/>
        <end position="473"/>
    </location>
</feature>
<name>A0A022S538_ERYGU</name>
<evidence type="ECO:0000259" key="7">
    <source>
        <dbReference type="SMART" id="SM00835"/>
    </source>
</evidence>
<dbReference type="PhylomeDB" id="A0A022S538"/>
<comment type="subunit">
    <text evidence="5">Hexamer; each subunit is composed of an acidic and a basic chain derived from a single precursor and linked by a disulfide bond.</text>
</comment>
<dbReference type="SMART" id="SM00835">
    <property type="entry name" value="Cupin_1"/>
    <property type="match status" value="2"/>
</dbReference>
<keyword evidence="3 5" id="KW-0708">Seed storage protein</keyword>
<feature type="domain" description="Cupin type-1" evidence="7">
    <location>
        <begin position="36"/>
        <end position="240"/>
    </location>
</feature>
<dbReference type="AlphaFoldDB" id="A0A022S538"/>
<dbReference type="InterPro" id="IPR011051">
    <property type="entry name" value="RmlC_Cupin_sf"/>
</dbReference>
<dbReference type="InterPro" id="IPR006045">
    <property type="entry name" value="Cupin_1"/>
</dbReference>
<evidence type="ECO:0000256" key="3">
    <source>
        <dbReference type="ARBA" id="ARBA00023129"/>
    </source>
</evidence>
<keyword evidence="9" id="KW-1185">Reference proteome</keyword>
<feature type="domain" description="Cupin type-1" evidence="7">
    <location>
        <begin position="298"/>
        <end position="447"/>
    </location>
</feature>
<evidence type="ECO:0000256" key="6">
    <source>
        <dbReference type="SAM" id="MobiDB-lite"/>
    </source>
</evidence>
<dbReference type="CDD" id="cd02242">
    <property type="entry name" value="cupin_11S_legumin_N"/>
    <property type="match status" value="1"/>
</dbReference>
<feature type="compositionally biased region" description="Basic and acidic residues" evidence="6">
    <location>
        <begin position="201"/>
        <end position="211"/>
    </location>
</feature>
<dbReference type="Gene3D" id="2.60.120.10">
    <property type="entry name" value="Jelly Rolls"/>
    <property type="match status" value="2"/>
</dbReference>
<dbReference type="InterPro" id="IPR022379">
    <property type="entry name" value="11S_seedstore_CS"/>
</dbReference>
<evidence type="ECO:0000313" key="9">
    <source>
        <dbReference type="Proteomes" id="UP000030748"/>
    </source>
</evidence>
<sequence>MGKLFLSALSLLLLFGSTFAVRSGTASWQKGECQIGNINAQEPSYSIRAEAGETQFWDFKNDEFQCAGVSILRHRIQQRGLLLPVYHNSPVLVYVLKGRGIFGLMISGCPETYESSQQSREQSQEDRSRSFRDRHQKIGESRQGDIVAIPAGAAHWAYNDGQEELVLLVLHDDSNNANQLDQNPRSFYLAGNPGRGQEQQPYREHGSRHGEQQQQFGNIFRGFDVETLAEVFGVDEETARKLQGHNDERGHLILVQRGLQVIRPPLRGEEYGRREEEGYYGGRDNGIEETICSAKIRENLDKASRADIYNPRAGRFSTVNSYSLPILKFLQLSAARGVLYRNAIMSPHWYANAHSIIYVTRGDSRMQIVNHKGRAVFDGQVREGQVVVVPQNYAVVKQAGEQGCEWVAFNTNDNAMINTLSGRTSAIRGLPADVIASAYQISREEAERLKFSRRETFLFSGSGRSSRGRVASA</sequence>
<comment type="similarity">
    <text evidence="1 5">Belongs to the 11S seed storage protein (globulins) family.</text>
</comment>